<proteinExistence type="predicted"/>
<dbReference type="AlphaFoldDB" id="A0A1J4MCD2"/>
<evidence type="ECO:0000313" key="2">
    <source>
        <dbReference type="Proteomes" id="UP000186176"/>
    </source>
</evidence>
<keyword evidence="2" id="KW-1185">Reference proteome</keyword>
<dbReference type="VEuPathDB" id="CryptoDB:cubi_00697"/>
<gene>
    <name evidence="1" type="ORF">cubi_00697</name>
</gene>
<protein>
    <submittedName>
        <fullName evidence="1">Uncharacterized protein</fullName>
    </submittedName>
</protein>
<dbReference type="RefSeq" id="XP_028873508.1">
    <property type="nucleotide sequence ID" value="XM_029017710.1"/>
</dbReference>
<dbReference type="GeneID" id="39977489"/>
<name>A0A1J4MCD2_9CRYT</name>
<organism evidence="1 2">
    <name type="scientific">Cryptosporidium ubiquitum</name>
    <dbReference type="NCBI Taxonomy" id="857276"/>
    <lineage>
        <taxon>Eukaryota</taxon>
        <taxon>Sar</taxon>
        <taxon>Alveolata</taxon>
        <taxon>Apicomplexa</taxon>
        <taxon>Conoidasida</taxon>
        <taxon>Coccidia</taxon>
        <taxon>Eucoccidiorida</taxon>
        <taxon>Eimeriorina</taxon>
        <taxon>Cryptosporidiidae</taxon>
        <taxon>Cryptosporidium</taxon>
    </lineage>
</organism>
<comment type="caution">
    <text evidence="1">The sequence shown here is derived from an EMBL/GenBank/DDBJ whole genome shotgun (WGS) entry which is preliminary data.</text>
</comment>
<dbReference type="OrthoDB" id="390748at2759"/>
<dbReference type="EMBL" id="LRBP01000027">
    <property type="protein sequence ID" value="OII71889.1"/>
    <property type="molecule type" value="Genomic_DNA"/>
</dbReference>
<reference evidence="1 2" key="1">
    <citation type="submission" date="2016-10" db="EMBL/GenBank/DDBJ databases">
        <title>Reductive evolution of mitochondrial metabolism and differential evolution of invasion-related proteins in Cryptosporidium.</title>
        <authorList>
            <person name="Liu S."/>
            <person name="Roellig D.M."/>
            <person name="Guo Y."/>
            <person name="Li N."/>
            <person name="Frace M.A."/>
            <person name="Tang K."/>
            <person name="Zhang L."/>
            <person name="Feng Y."/>
            <person name="Xiao L."/>
        </authorList>
    </citation>
    <scope>NUCLEOTIDE SEQUENCE [LARGE SCALE GENOMIC DNA]</scope>
    <source>
        <strain evidence="1">39726</strain>
    </source>
</reference>
<accession>A0A1J4MCD2</accession>
<dbReference type="Proteomes" id="UP000186176">
    <property type="component" value="Unassembled WGS sequence"/>
</dbReference>
<sequence length="494" mass="57033">MYLHNKESVSKKIRINFTDELGLEAANLFKRAFVSVLKKYDKFHNGIVTAEKFCNSIKETDEYLRQEDNIWGITVDSEDRCNVTSPIITSIMSLVQITEDKYVNCKPLYLDVDRIESTILVKNPYNESTIMVTQIQRSSLEKDHVKYSVRCPKMFLEDLYPPALESASKYSNKNRQSSIFEINKKDFSEEKDSEKQEEKLPYLRALPSDKLDDFRKLYAMWNRCMLSDEDFIMHMKKDIGIEQIPREFLLQVANKGPSRTLSFRDAICSLFINDVDSLRKYRPDYLVPQPSRIPIENIYNPITHENTNEKNTQKIIECCKKGYGKILSSIDSLNDDVLNDFKSFGRKHKPNSSESAILKSSLEISNQIDNSNGTRKCSSIISTESTNHSEKPKFDFVINDMDSDEERAKIRGKQLFNYHRTTVTMPSALQFQLKRCAAGETSGNAIRQYLKYYGIPISVSMDTLLRRSDEDGSVSFTSLMKEAYHSIRNMQSSL</sequence>
<evidence type="ECO:0000313" key="1">
    <source>
        <dbReference type="EMBL" id="OII71889.1"/>
    </source>
</evidence>